<feature type="compositionally biased region" description="Polar residues" evidence="7">
    <location>
        <begin position="68"/>
        <end position="78"/>
    </location>
</feature>
<protein>
    <submittedName>
        <fullName evidence="8">Uncharacterized protein</fullName>
    </submittedName>
</protein>
<evidence type="ECO:0000256" key="4">
    <source>
        <dbReference type="ARBA" id="ARBA00022989"/>
    </source>
</evidence>
<dbReference type="GO" id="GO:0016020">
    <property type="term" value="C:membrane"/>
    <property type="evidence" value="ECO:0007669"/>
    <property type="project" value="UniProtKB-SubCell"/>
</dbReference>
<keyword evidence="4" id="KW-1133">Transmembrane helix</keyword>
<keyword evidence="3" id="KW-0812">Transmembrane</keyword>
<proteinExistence type="inferred from homology"/>
<evidence type="ECO:0000313" key="8">
    <source>
        <dbReference type="EMBL" id="CAD8798407.1"/>
    </source>
</evidence>
<feature type="compositionally biased region" description="Low complexity" evidence="7">
    <location>
        <begin position="16"/>
        <end position="32"/>
    </location>
</feature>
<comment type="similarity">
    <text evidence="2 6">Belongs to the peroxisomal membrane protein PXMP2/4 family.</text>
</comment>
<dbReference type="AlphaFoldDB" id="A0A7S0VVR1"/>
<accession>A0A7S0VVR1</accession>
<evidence type="ECO:0000256" key="6">
    <source>
        <dbReference type="RuleBase" id="RU363053"/>
    </source>
</evidence>
<dbReference type="PANTHER" id="PTHR11266">
    <property type="entry name" value="PEROXISOMAL MEMBRANE PROTEIN 2, PXMP2 MPV17"/>
    <property type="match status" value="1"/>
</dbReference>
<organism evidence="8">
    <name type="scientific">Hemiselmis tepida</name>
    <dbReference type="NCBI Taxonomy" id="464990"/>
    <lineage>
        <taxon>Eukaryota</taxon>
        <taxon>Cryptophyceae</taxon>
        <taxon>Cryptomonadales</taxon>
        <taxon>Hemiselmidaceae</taxon>
        <taxon>Hemiselmis</taxon>
    </lineage>
</organism>
<evidence type="ECO:0000256" key="1">
    <source>
        <dbReference type="ARBA" id="ARBA00004141"/>
    </source>
</evidence>
<keyword evidence="5" id="KW-0472">Membrane</keyword>
<sequence>MGRAGGSSTTNDMRQTRSSTTRSLSSRDSSPTKAATGALPGGARGTSVGRRRRSSGGASPAPKVLPSPSRNTRSQRSTGAGAAPLTMLSLDGITAHAQSFDSMWGVLEDDDRVKADGIISTPATRPSLTHFIKPRQRKRDIARPFVEKGLMSGLIYMMGEAIAGGLVYQNGQYGLYAASLLRKQVLHSALVGALANGPMLQLFFVLVDRLVTFESRVLSVATKVFIDQVVWGCFWNWCYILLMNIATDSPGFGYIGEGLGDKWHVRLLKGFVSAFWKASDASLHLKLLTEGLKMLPMDVMCYAFVPCSLRPLWVAAVDTMWVTILSKYD</sequence>
<evidence type="ECO:0000256" key="2">
    <source>
        <dbReference type="ARBA" id="ARBA00006824"/>
    </source>
</evidence>
<feature type="region of interest" description="Disordered" evidence="7">
    <location>
        <begin position="1"/>
        <end position="82"/>
    </location>
</feature>
<dbReference type="GO" id="GO:0005737">
    <property type="term" value="C:cytoplasm"/>
    <property type="evidence" value="ECO:0007669"/>
    <property type="project" value="TreeGrafter"/>
</dbReference>
<evidence type="ECO:0000256" key="7">
    <source>
        <dbReference type="SAM" id="MobiDB-lite"/>
    </source>
</evidence>
<evidence type="ECO:0000256" key="3">
    <source>
        <dbReference type="ARBA" id="ARBA00022692"/>
    </source>
</evidence>
<feature type="compositionally biased region" description="Polar residues" evidence="7">
    <location>
        <begin position="1"/>
        <end position="13"/>
    </location>
</feature>
<name>A0A7S0VVR1_9CRYP</name>
<dbReference type="PANTHER" id="PTHR11266:SF121">
    <property type="entry name" value="OS09G0315000 PROTEIN"/>
    <property type="match status" value="1"/>
</dbReference>
<reference evidence="8" key="1">
    <citation type="submission" date="2021-01" db="EMBL/GenBank/DDBJ databases">
        <authorList>
            <person name="Corre E."/>
            <person name="Pelletier E."/>
            <person name="Niang G."/>
            <person name="Scheremetjew M."/>
            <person name="Finn R."/>
            <person name="Kale V."/>
            <person name="Holt S."/>
            <person name="Cochrane G."/>
            <person name="Meng A."/>
            <person name="Brown T."/>
            <person name="Cohen L."/>
        </authorList>
    </citation>
    <scope>NUCLEOTIDE SEQUENCE</scope>
    <source>
        <strain evidence="8">CCMP443</strain>
    </source>
</reference>
<evidence type="ECO:0000256" key="5">
    <source>
        <dbReference type="ARBA" id="ARBA00023136"/>
    </source>
</evidence>
<dbReference type="EMBL" id="HBFN01020711">
    <property type="protein sequence ID" value="CAD8798407.1"/>
    <property type="molecule type" value="Transcribed_RNA"/>
</dbReference>
<comment type="subcellular location">
    <subcellularLocation>
        <location evidence="1">Membrane</location>
        <topology evidence="1">Multi-pass membrane protein</topology>
    </subcellularLocation>
</comment>
<gene>
    <name evidence="8" type="ORF">HTEP1355_LOCUS12048</name>
</gene>
<dbReference type="InterPro" id="IPR007248">
    <property type="entry name" value="Mpv17_PMP22"/>
</dbReference>